<name>A0A8K0GFS3_IGNLU</name>
<accession>A0A8K0GFS3</accession>
<reference evidence="3" key="1">
    <citation type="submission" date="2019-08" db="EMBL/GenBank/DDBJ databases">
        <title>The genome of the North American firefly Photinus pyralis.</title>
        <authorList>
            <consortium name="Photinus pyralis genome working group"/>
            <person name="Fallon T.R."/>
            <person name="Sander Lower S.E."/>
            <person name="Weng J.-K."/>
        </authorList>
    </citation>
    <scope>NUCLEOTIDE SEQUENCE</scope>
    <source>
        <strain evidence="3">TRF0915ILg1</strain>
        <tissue evidence="3">Whole body</tissue>
    </source>
</reference>
<dbReference type="GO" id="GO:0008061">
    <property type="term" value="F:chitin binding"/>
    <property type="evidence" value="ECO:0007669"/>
    <property type="project" value="InterPro"/>
</dbReference>
<feature type="domain" description="Chitin-binding type-2" evidence="2">
    <location>
        <begin position="742"/>
        <end position="801"/>
    </location>
</feature>
<gene>
    <name evidence="3" type="ORF">ILUMI_08633</name>
</gene>
<evidence type="ECO:0000259" key="2">
    <source>
        <dbReference type="SMART" id="SM00494"/>
    </source>
</evidence>
<protein>
    <recommendedName>
        <fullName evidence="2">Chitin-binding type-2 domain-containing protein</fullName>
    </recommendedName>
</protein>
<feature type="chain" id="PRO_5035454742" description="Chitin-binding type-2 domain-containing protein" evidence="1">
    <location>
        <begin position="28"/>
        <end position="808"/>
    </location>
</feature>
<feature type="domain" description="Chitin-binding type-2" evidence="2">
    <location>
        <begin position="559"/>
        <end position="618"/>
    </location>
</feature>
<keyword evidence="1" id="KW-0732">Signal</keyword>
<dbReference type="OrthoDB" id="8179045at2759"/>
<feature type="domain" description="Chitin-binding type-2" evidence="2">
    <location>
        <begin position="69"/>
        <end position="128"/>
    </location>
</feature>
<keyword evidence="4" id="KW-1185">Reference proteome</keyword>
<evidence type="ECO:0000256" key="1">
    <source>
        <dbReference type="SAM" id="SignalP"/>
    </source>
</evidence>
<feature type="signal peptide" evidence="1">
    <location>
        <begin position="1"/>
        <end position="27"/>
    </location>
</feature>
<feature type="domain" description="Chitin-binding type-2" evidence="2">
    <location>
        <begin position="657"/>
        <end position="716"/>
    </location>
</feature>
<dbReference type="Proteomes" id="UP000801492">
    <property type="component" value="Unassembled WGS sequence"/>
</dbReference>
<dbReference type="GO" id="GO:0005576">
    <property type="term" value="C:extracellular region"/>
    <property type="evidence" value="ECO:0007669"/>
    <property type="project" value="InterPro"/>
</dbReference>
<feature type="domain" description="Chitin-binding type-2" evidence="2">
    <location>
        <begin position="157"/>
        <end position="216"/>
    </location>
</feature>
<organism evidence="3 4">
    <name type="scientific">Ignelater luminosus</name>
    <name type="common">Cucubano</name>
    <name type="synonym">Pyrophorus luminosus</name>
    <dbReference type="NCBI Taxonomy" id="2038154"/>
    <lineage>
        <taxon>Eukaryota</taxon>
        <taxon>Metazoa</taxon>
        <taxon>Ecdysozoa</taxon>
        <taxon>Arthropoda</taxon>
        <taxon>Hexapoda</taxon>
        <taxon>Insecta</taxon>
        <taxon>Pterygota</taxon>
        <taxon>Neoptera</taxon>
        <taxon>Endopterygota</taxon>
        <taxon>Coleoptera</taxon>
        <taxon>Polyphaga</taxon>
        <taxon>Elateriformia</taxon>
        <taxon>Elateroidea</taxon>
        <taxon>Elateridae</taxon>
        <taxon>Agrypninae</taxon>
        <taxon>Pyrophorini</taxon>
        <taxon>Ignelater</taxon>
    </lineage>
</organism>
<feature type="domain" description="Chitin-binding type-2" evidence="2">
    <location>
        <begin position="363"/>
        <end position="422"/>
    </location>
</feature>
<feature type="domain" description="Chitin-binding type-2" evidence="2">
    <location>
        <begin position="262"/>
        <end position="321"/>
    </location>
</feature>
<proteinExistence type="predicted"/>
<dbReference type="AlphaFoldDB" id="A0A8K0GFS3"/>
<dbReference type="SMART" id="SM00494">
    <property type="entry name" value="ChtBD2"/>
    <property type="match status" value="8"/>
</dbReference>
<comment type="caution">
    <text evidence="3">The sequence shown here is derived from an EMBL/GenBank/DDBJ whole genome shotgun (WGS) entry which is preliminary data.</text>
</comment>
<evidence type="ECO:0000313" key="4">
    <source>
        <dbReference type="Proteomes" id="UP000801492"/>
    </source>
</evidence>
<dbReference type="EMBL" id="VTPC01004078">
    <property type="protein sequence ID" value="KAF2897541.1"/>
    <property type="molecule type" value="Genomic_DNA"/>
</dbReference>
<sequence length="808" mass="89590">MCFVMARSTRSSICLHWFSVLVFVCHSSNEDKIPCPDVAEYLHLNEDSDTKQYYCAMSGGNKQENSSGFVCQSEGQFADVNDTTCLRYFQCDRLNDGTFSKKSLECIESVFCPSTQICTPKDLCPCGHTTTNESLSTSKPSITAVPNPCTSTSHVDFKCNSVGRFPNFNDRTCQAYFLCSYLQNGSFIKTEYTCRNSFFDPDIKRCTLTYVCPCAVSETTTTDQIANTLNTTTSHVVNVTTPTTITEFLTTQPGCTISSKEFECVLEGRFPNYADISCRKYFLCSKLRNGTFIKTQYQCMQSTFNPLTYRCSSSYICPCSTLSTLTTLSYANSTVASTVSTSIDIPSTTGSTIGCKIFNNGDHECVTSGRFPDNSDVTCTKYFLCSKLNNGTFIKTSYKCLNSAFHPLILKCSTSYVCPCNVDDTSVATTPTTVSEAHTTPSIPTTTMSHTCISSSKDVPEFTCKQTGRYPDYTDFSCKKYFLCSKLQNGTFIKTVYACLNSVFDPSILKCSISYKCPCKIYITSTTSSTTLTEGVTSAPTTTTPSYICHTTAQNVSEFNCGLVGRFPDFTDSTCTRYFLCSKLLNGTFIKTPYICRNSVFDPSTSRCSISYECPCKIETTSVTTPLTTLSEGVTPIFTTTTKSYTCSFTSQDDSEFSCAITGRFPDFTDIKCAKYFLCSKLRNGTFIRTEYTCLNSAFDPSILRCSLSYKCPCTIDTTSPSSITTTISYNCLTTSHDVSEFTCSNTGRFPDYTDVNCRKYFLCSKLQNGTFIRTQYTCLNSTFDPSTYRCSISYDCPCKITDNLVII</sequence>
<feature type="domain" description="Chitin-binding type-2" evidence="2">
    <location>
        <begin position="462"/>
        <end position="521"/>
    </location>
</feature>
<dbReference type="InterPro" id="IPR002557">
    <property type="entry name" value="Chitin-bd_dom"/>
</dbReference>
<evidence type="ECO:0000313" key="3">
    <source>
        <dbReference type="EMBL" id="KAF2897541.1"/>
    </source>
</evidence>